<evidence type="ECO:0000256" key="1">
    <source>
        <dbReference type="SAM" id="SignalP"/>
    </source>
</evidence>
<dbReference type="AlphaFoldDB" id="A0A7R9WMS3"/>
<evidence type="ECO:0008006" key="3">
    <source>
        <dbReference type="Google" id="ProtNLM"/>
    </source>
</evidence>
<sequence length="190" mass="20984">MKSTIAFCILACLPTIALAFTATTIASSLTRSSSSLNMAPRYDKKAERWSPSSDDESAAAGYDIWGSLLRQGPQPFFQRLVKPDDYDQAVLKFMAGDKVDRNTAQAEMDAYLRNPNDWAYTRMGGYKVDYLTINKKQVALTVVWSALILTLGARGVYCAQTGENFWAILGLTSKVAECVDYNACVFDVTD</sequence>
<feature type="signal peptide" evidence="1">
    <location>
        <begin position="1"/>
        <end position="19"/>
    </location>
</feature>
<organism evidence="2">
    <name type="scientific">Craspedostauros australis</name>
    <dbReference type="NCBI Taxonomy" id="1486917"/>
    <lineage>
        <taxon>Eukaryota</taxon>
        <taxon>Sar</taxon>
        <taxon>Stramenopiles</taxon>
        <taxon>Ochrophyta</taxon>
        <taxon>Bacillariophyta</taxon>
        <taxon>Bacillariophyceae</taxon>
        <taxon>Bacillariophycidae</taxon>
        <taxon>Naviculales</taxon>
        <taxon>Naviculaceae</taxon>
        <taxon>Craspedostauros</taxon>
    </lineage>
</organism>
<feature type="chain" id="PRO_5030632053" description="PSI-F" evidence="1">
    <location>
        <begin position="20"/>
        <end position="190"/>
    </location>
</feature>
<proteinExistence type="predicted"/>
<name>A0A7R9WMS3_9STRA</name>
<evidence type="ECO:0000313" key="2">
    <source>
        <dbReference type="EMBL" id="CAD8329658.1"/>
    </source>
</evidence>
<keyword evidence="1" id="KW-0732">Signal</keyword>
<gene>
    <name evidence="2" type="ORF">CAUS1442_LOCUS1756</name>
</gene>
<dbReference type="EMBL" id="HBEF01002810">
    <property type="protein sequence ID" value="CAD8329658.1"/>
    <property type="molecule type" value="Transcribed_RNA"/>
</dbReference>
<accession>A0A7R9WMS3</accession>
<reference evidence="2" key="1">
    <citation type="submission" date="2021-01" db="EMBL/GenBank/DDBJ databases">
        <authorList>
            <person name="Corre E."/>
            <person name="Pelletier E."/>
            <person name="Niang G."/>
            <person name="Scheremetjew M."/>
            <person name="Finn R."/>
            <person name="Kale V."/>
            <person name="Holt S."/>
            <person name="Cochrane G."/>
            <person name="Meng A."/>
            <person name="Brown T."/>
            <person name="Cohen L."/>
        </authorList>
    </citation>
    <scope>NUCLEOTIDE SEQUENCE</scope>
    <source>
        <strain evidence="2">CCMP3328</strain>
    </source>
</reference>
<protein>
    <recommendedName>
        <fullName evidence="3">PSI-F</fullName>
    </recommendedName>
</protein>